<evidence type="ECO:0000256" key="4">
    <source>
        <dbReference type="ARBA" id="ARBA00022679"/>
    </source>
</evidence>
<keyword evidence="5" id="KW-0547">Nucleotide-binding</keyword>
<keyword evidence="7" id="KW-0067">ATP-binding</keyword>
<proteinExistence type="predicted"/>
<keyword evidence="8" id="KW-0902">Two-component regulatory system</keyword>
<evidence type="ECO:0000256" key="2">
    <source>
        <dbReference type="ARBA" id="ARBA00012438"/>
    </source>
</evidence>
<dbReference type="GO" id="GO:0005524">
    <property type="term" value="F:ATP binding"/>
    <property type="evidence" value="ECO:0007669"/>
    <property type="project" value="UniProtKB-KW"/>
</dbReference>
<dbReference type="CDD" id="cd00082">
    <property type="entry name" value="HisKA"/>
    <property type="match status" value="1"/>
</dbReference>
<dbReference type="Gene3D" id="1.10.287.130">
    <property type="match status" value="1"/>
</dbReference>
<dbReference type="SUPFAM" id="SSF55874">
    <property type="entry name" value="ATPase domain of HSP90 chaperone/DNA topoisomerase II/histidine kinase"/>
    <property type="match status" value="1"/>
</dbReference>
<dbReference type="AlphaFoldDB" id="A0A4Y6UIL9"/>
<evidence type="ECO:0000256" key="1">
    <source>
        <dbReference type="ARBA" id="ARBA00000085"/>
    </source>
</evidence>
<evidence type="ECO:0000256" key="3">
    <source>
        <dbReference type="ARBA" id="ARBA00022553"/>
    </source>
</evidence>
<dbReference type="PRINTS" id="PR00344">
    <property type="entry name" value="BCTRLSENSOR"/>
</dbReference>
<dbReference type="PANTHER" id="PTHR43065">
    <property type="entry name" value="SENSOR HISTIDINE KINASE"/>
    <property type="match status" value="1"/>
</dbReference>
<dbReference type="KEGG" id="ssam:E3D00_01050"/>
<organism evidence="10 11">
    <name type="scientific">Swingsia samuiensis</name>
    <dbReference type="NCBI Taxonomy" id="1293412"/>
    <lineage>
        <taxon>Bacteria</taxon>
        <taxon>Pseudomonadati</taxon>
        <taxon>Pseudomonadota</taxon>
        <taxon>Alphaproteobacteria</taxon>
        <taxon>Acetobacterales</taxon>
        <taxon>Acetobacteraceae</taxon>
        <taxon>Swingsia</taxon>
    </lineage>
</organism>
<evidence type="ECO:0000256" key="7">
    <source>
        <dbReference type="ARBA" id="ARBA00022840"/>
    </source>
</evidence>
<sequence length="561" mass="61209">MQLPLGAEYISSKRNSTRNVSALNYDLDVVLDKIAGVFAASASSEIKAAVRQVLDELVAACNADGAVLLRKETDKGSEDFHAFVASQIGLPPETWIRRIYNADHNSGEEGCFELLDWRQKRGKVYAQFLDGGVLILRWNRYSITPWMQDIPTLMRRAGALMMMALKREDLAQERCHVLRQLSESQQLDVAGATAVAMAHNLNNVLAAMRGQTEIALEALRDKPSGYEAVMAIRNASERAAELIESILSFGQSDIPSSPMNIGRMVLDTINFIRPTVPRRIRVALDDQGGGAYVYGRAAELQQVVLNLLRNAVQAIAGDGDISIRLRQQKEAHPIDMQVGLLEDKPYLVMEVEDTGVGIDPSLYESIFRPFYTTRTAGSGLGLSTVAEIVVGHNGALRLAPAQQGKGTLFEVWLPICERNGARIPVGSGEGETVWVVAQNPVRERLEDVLAALGYEPCGYEGVNSALEVLAEDPLLASIVLVHVDHADLDCCFMVAERFRSVSQSVLLVILIPGRMAVTPLDQHSDQLTWLVGSDNNAAIAACMRLVANALANKKISQGAIK</sequence>
<reference evidence="10 11" key="1">
    <citation type="submission" date="2019-03" db="EMBL/GenBank/DDBJ databases">
        <title>The complete genome sequence of Swingsia samuiensis NBRC107927(T).</title>
        <authorList>
            <person name="Chua K.-O."/>
            <person name="Chan K.-G."/>
            <person name="See-Too W.-S."/>
        </authorList>
    </citation>
    <scope>NUCLEOTIDE SEQUENCE [LARGE SCALE GENOMIC DNA]</scope>
    <source>
        <strain evidence="10 11">AH83</strain>
    </source>
</reference>
<dbReference type="OrthoDB" id="9796100at2"/>
<keyword evidence="11" id="KW-1185">Reference proteome</keyword>
<dbReference type="Pfam" id="PF02518">
    <property type="entry name" value="HATPase_c"/>
    <property type="match status" value="1"/>
</dbReference>
<evidence type="ECO:0000313" key="10">
    <source>
        <dbReference type="EMBL" id="QDH16316.1"/>
    </source>
</evidence>
<evidence type="ECO:0000256" key="8">
    <source>
        <dbReference type="ARBA" id="ARBA00023012"/>
    </source>
</evidence>
<dbReference type="SUPFAM" id="SSF47384">
    <property type="entry name" value="Homodimeric domain of signal transducing histidine kinase"/>
    <property type="match status" value="1"/>
</dbReference>
<dbReference type="GO" id="GO:0000155">
    <property type="term" value="F:phosphorelay sensor kinase activity"/>
    <property type="evidence" value="ECO:0007669"/>
    <property type="project" value="InterPro"/>
</dbReference>
<dbReference type="InterPro" id="IPR004358">
    <property type="entry name" value="Sig_transdc_His_kin-like_C"/>
</dbReference>
<accession>A0A4Y6UIL9</accession>
<keyword evidence="4" id="KW-0808">Transferase</keyword>
<dbReference type="Gene3D" id="3.30.565.10">
    <property type="entry name" value="Histidine kinase-like ATPase, C-terminal domain"/>
    <property type="match status" value="1"/>
</dbReference>
<dbReference type="SMART" id="SM00387">
    <property type="entry name" value="HATPase_c"/>
    <property type="match status" value="1"/>
</dbReference>
<evidence type="ECO:0000313" key="11">
    <source>
        <dbReference type="Proteomes" id="UP000316313"/>
    </source>
</evidence>
<comment type="catalytic activity">
    <reaction evidence="1">
        <text>ATP + protein L-histidine = ADP + protein N-phospho-L-histidine.</text>
        <dbReference type="EC" id="2.7.13.3"/>
    </reaction>
</comment>
<dbReference type="Proteomes" id="UP000316313">
    <property type="component" value="Chromosome"/>
</dbReference>
<protein>
    <recommendedName>
        <fullName evidence="2">histidine kinase</fullName>
        <ecNumber evidence="2">2.7.13.3</ecNumber>
    </recommendedName>
</protein>
<feature type="domain" description="Histidine kinase" evidence="9">
    <location>
        <begin position="196"/>
        <end position="417"/>
    </location>
</feature>
<evidence type="ECO:0000256" key="6">
    <source>
        <dbReference type="ARBA" id="ARBA00022777"/>
    </source>
</evidence>
<dbReference type="InterPro" id="IPR036890">
    <property type="entry name" value="HATPase_C_sf"/>
</dbReference>
<dbReference type="InterPro" id="IPR003661">
    <property type="entry name" value="HisK_dim/P_dom"/>
</dbReference>
<name>A0A4Y6UIL9_9PROT</name>
<dbReference type="InterPro" id="IPR036097">
    <property type="entry name" value="HisK_dim/P_sf"/>
</dbReference>
<dbReference type="InterPro" id="IPR005467">
    <property type="entry name" value="His_kinase_dom"/>
</dbReference>
<keyword evidence="3" id="KW-0597">Phosphoprotein</keyword>
<evidence type="ECO:0000256" key="5">
    <source>
        <dbReference type="ARBA" id="ARBA00022741"/>
    </source>
</evidence>
<dbReference type="PANTHER" id="PTHR43065:SF46">
    <property type="entry name" value="C4-DICARBOXYLATE TRANSPORT SENSOR PROTEIN DCTB"/>
    <property type="match status" value="1"/>
</dbReference>
<dbReference type="PROSITE" id="PS50109">
    <property type="entry name" value="HIS_KIN"/>
    <property type="match status" value="1"/>
</dbReference>
<gene>
    <name evidence="10" type="ORF">E3D00_01050</name>
</gene>
<dbReference type="InterPro" id="IPR003594">
    <property type="entry name" value="HATPase_dom"/>
</dbReference>
<dbReference type="EC" id="2.7.13.3" evidence="2"/>
<keyword evidence="6" id="KW-0418">Kinase</keyword>
<dbReference type="RefSeq" id="WP_141459166.1">
    <property type="nucleotide sequence ID" value="NZ_CP038141.1"/>
</dbReference>
<evidence type="ECO:0000259" key="9">
    <source>
        <dbReference type="PROSITE" id="PS50109"/>
    </source>
</evidence>
<dbReference type="EMBL" id="CP038141">
    <property type="protein sequence ID" value="QDH16316.1"/>
    <property type="molecule type" value="Genomic_DNA"/>
</dbReference>